<gene>
    <name evidence="3" type="ORF">BLL40_11815</name>
</gene>
<dbReference type="RefSeq" id="WP_073712112.1">
    <property type="nucleotide sequence ID" value="NZ_MRWQ01000010.1"/>
</dbReference>
<evidence type="ECO:0000259" key="2">
    <source>
        <dbReference type="Pfam" id="PF00085"/>
    </source>
</evidence>
<dbReference type="CDD" id="cd02947">
    <property type="entry name" value="TRX_family"/>
    <property type="match status" value="1"/>
</dbReference>
<feature type="transmembrane region" description="Helical" evidence="1">
    <location>
        <begin position="62"/>
        <end position="79"/>
    </location>
</feature>
<keyword evidence="1" id="KW-1133">Transmembrane helix</keyword>
<dbReference type="Pfam" id="PF00085">
    <property type="entry name" value="Thioredoxin"/>
    <property type="match status" value="1"/>
</dbReference>
<dbReference type="Gene3D" id="3.40.30.10">
    <property type="entry name" value="Glutaredoxin"/>
    <property type="match status" value="1"/>
</dbReference>
<dbReference type="SUPFAM" id="SSF52833">
    <property type="entry name" value="Thioredoxin-like"/>
    <property type="match status" value="1"/>
</dbReference>
<sequence length="106" mass="11869">MYMISSYAEFSDVLSSNEAILLYISSPRCSVCHALLPQVETLMTEFSAVTVIHANTAATPEITGQLMVFSAPAILFFIYGKERFRMARFVPIDMLRENITNALKIV</sequence>
<dbReference type="Proteomes" id="UP000186524">
    <property type="component" value="Unassembled WGS sequence"/>
</dbReference>
<evidence type="ECO:0000256" key="1">
    <source>
        <dbReference type="SAM" id="Phobius"/>
    </source>
</evidence>
<feature type="domain" description="Thioredoxin" evidence="2">
    <location>
        <begin position="7"/>
        <end position="99"/>
    </location>
</feature>
<dbReference type="InterPro" id="IPR013766">
    <property type="entry name" value="Thioredoxin_domain"/>
</dbReference>
<evidence type="ECO:0000313" key="4">
    <source>
        <dbReference type="Proteomes" id="UP000186524"/>
    </source>
</evidence>
<dbReference type="EMBL" id="MRWQ01000010">
    <property type="protein sequence ID" value="OKL36012.1"/>
    <property type="molecule type" value="Genomic_DNA"/>
</dbReference>
<dbReference type="InterPro" id="IPR036249">
    <property type="entry name" value="Thioredoxin-like_sf"/>
</dbReference>
<proteinExistence type="predicted"/>
<evidence type="ECO:0000313" key="3">
    <source>
        <dbReference type="EMBL" id="OKL36012.1"/>
    </source>
</evidence>
<dbReference type="OrthoDB" id="411356at2"/>
<accession>A0A1Q5P1M1</accession>
<organism evidence="3 4">
    <name type="scientific">Domibacillus mangrovi</name>
    <dbReference type="NCBI Taxonomy" id="1714354"/>
    <lineage>
        <taxon>Bacteria</taxon>
        <taxon>Bacillati</taxon>
        <taxon>Bacillota</taxon>
        <taxon>Bacilli</taxon>
        <taxon>Bacillales</taxon>
        <taxon>Bacillaceae</taxon>
        <taxon>Domibacillus</taxon>
    </lineage>
</organism>
<comment type="caution">
    <text evidence="3">The sequence shown here is derived from an EMBL/GenBank/DDBJ whole genome shotgun (WGS) entry which is preliminary data.</text>
</comment>
<name>A0A1Q5P1M1_9BACI</name>
<dbReference type="STRING" id="1714354.BLL40_11815"/>
<reference evidence="3 4" key="1">
    <citation type="submission" date="2016-12" db="EMBL/GenBank/DDBJ databases">
        <title>Domibacillus sp. SAOS 44 whole genome sequencing.</title>
        <authorList>
            <person name="Verma A."/>
            <person name="Krishnamurthi S."/>
        </authorList>
    </citation>
    <scope>NUCLEOTIDE SEQUENCE [LARGE SCALE GENOMIC DNA]</scope>
    <source>
        <strain evidence="3 4">SAOS 44</strain>
    </source>
</reference>
<keyword evidence="1" id="KW-0472">Membrane</keyword>
<protein>
    <recommendedName>
        <fullName evidence="2">Thioredoxin domain-containing protein</fullName>
    </recommendedName>
</protein>
<dbReference type="AlphaFoldDB" id="A0A1Q5P1M1"/>
<keyword evidence="4" id="KW-1185">Reference proteome</keyword>
<keyword evidence="1" id="KW-0812">Transmembrane</keyword>